<organism evidence="13 14">
    <name type="scientific">Littorina saxatilis</name>
    <dbReference type="NCBI Taxonomy" id="31220"/>
    <lineage>
        <taxon>Eukaryota</taxon>
        <taxon>Metazoa</taxon>
        <taxon>Spiralia</taxon>
        <taxon>Lophotrochozoa</taxon>
        <taxon>Mollusca</taxon>
        <taxon>Gastropoda</taxon>
        <taxon>Caenogastropoda</taxon>
        <taxon>Littorinimorpha</taxon>
        <taxon>Littorinoidea</taxon>
        <taxon>Littorinidae</taxon>
        <taxon>Littorina</taxon>
    </lineage>
</organism>
<dbReference type="InterPro" id="IPR000276">
    <property type="entry name" value="GPCR_Rhodpsn"/>
</dbReference>
<evidence type="ECO:0000256" key="2">
    <source>
        <dbReference type="ARBA" id="ARBA00010663"/>
    </source>
</evidence>
<evidence type="ECO:0000256" key="9">
    <source>
        <dbReference type="RuleBase" id="RU000688"/>
    </source>
</evidence>
<feature type="region of interest" description="Disordered" evidence="10">
    <location>
        <begin position="1"/>
        <end position="24"/>
    </location>
</feature>
<keyword evidence="4 11" id="KW-1133">Transmembrane helix</keyword>
<dbReference type="Pfam" id="PF00001">
    <property type="entry name" value="7tm_1"/>
    <property type="match status" value="1"/>
</dbReference>
<feature type="transmembrane region" description="Helical" evidence="11">
    <location>
        <begin position="240"/>
        <end position="263"/>
    </location>
</feature>
<dbReference type="GO" id="GO:0016020">
    <property type="term" value="C:membrane"/>
    <property type="evidence" value="ECO:0007669"/>
    <property type="project" value="UniProtKB-SubCell"/>
</dbReference>
<dbReference type="EMBL" id="JBAMIC010000008">
    <property type="protein sequence ID" value="KAK7103108.1"/>
    <property type="molecule type" value="Genomic_DNA"/>
</dbReference>
<evidence type="ECO:0000259" key="12">
    <source>
        <dbReference type="PROSITE" id="PS50262"/>
    </source>
</evidence>
<sequence>MVVAMSSGHLDTPHTPRAPLSMADTGSIGEQEEGEFLIKYHPNMSMEDLMESLNYTYDDWKMDWDILHDDRWKAAVIVLYVIVIVFGLVANVLIVVVIVRYKQLHTVTNVFIVSLGLADIALCVFNLPLQLHYQINDHWAFGAVLCTVAMATFGVPMFSSSFFILMIAVDRYLLIVYPFKKRMTVRCAVLLVLLIVAVTAAMAVPLMVYSRSLLVQEKLVNMNKVYCTETWPTIMAKQTYSITCFLLQFVLPLLFTSIFYAHICHVLRHRPIKKHDTRRSLRTNRILIAVVLTFTVCWLPWNLFILTAEFNQKLVRGKFFRFTELLLKIFAMGSACVNPFLYGWLNDNFKKELGKMLGYNTICCKPPQRFRPEGLSMGYFSKTTNVVNNTNYNNANHNNANYNNADYNNADTPLHNISNLESPAGD</sequence>
<feature type="transmembrane region" description="Helical" evidence="11">
    <location>
        <begin position="325"/>
        <end position="345"/>
    </location>
</feature>
<comment type="subcellular location">
    <subcellularLocation>
        <location evidence="1">Membrane</location>
        <topology evidence="1">Multi-pass membrane protein</topology>
    </subcellularLocation>
</comment>
<keyword evidence="14" id="KW-1185">Reference proteome</keyword>
<feature type="domain" description="G-protein coupled receptors family 1 profile" evidence="12">
    <location>
        <begin position="90"/>
        <end position="342"/>
    </location>
</feature>
<evidence type="ECO:0000256" key="6">
    <source>
        <dbReference type="ARBA" id="ARBA00023136"/>
    </source>
</evidence>
<dbReference type="PRINTS" id="PR01012">
    <property type="entry name" value="NRPEPTIDEYR"/>
</dbReference>
<evidence type="ECO:0000256" key="11">
    <source>
        <dbReference type="SAM" id="Phobius"/>
    </source>
</evidence>
<feature type="transmembrane region" description="Helical" evidence="11">
    <location>
        <begin position="284"/>
        <end position="305"/>
    </location>
</feature>
<evidence type="ECO:0000256" key="10">
    <source>
        <dbReference type="SAM" id="MobiDB-lite"/>
    </source>
</evidence>
<evidence type="ECO:0000256" key="1">
    <source>
        <dbReference type="ARBA" id="ARBA00004141"/>
    </source>
</evidence>
<dbReference type="GO" id="GO:0004983">
    <property type="term" value="F:neuropeptide Y receptor activity"/>
    <property type="evidence" value="ECO:0007669"/>
    <property type="project" value="InterPro"/>
</dbReference>
<dbReference type="Proteomes" id="UP001374579">
    <property type="component" value="Unassembled WGS sequence"/>
</dbReference>
<name>A0AAN9BD95_9CAEN</name>
<evidence type="ECO:0000313" key="14">
    <source>
        <dbReference type="Proteomes" id="UP001374579"/>
    </source>
</evidence>
<feature type="transmembrane region" description="Helical" evidence="11">
    <location>
        <begin position="106"/>
        <end position="127"/>
    </location>
</feature>
<protein>
    <recommendedName>
        <fullName evidence="12">G-protein coupled receptors family 1 profile domain-containing protein</fullName>
    </recommendedName>
</protein>
<dbReference type="PANTHER" id="PTHR24235:SF29">
    <property type="entry name" value="GH23382P"/>
    <property type="match status" value="1"/>
</dbReference>
<keyword evidence="3 9" id="KW-0812">Transmembrane</keyword>
<feature type="transmembrane region" description="Helical" evidence="11">
    <location>
        <begin position="188"/>
        <end position="209"/>
    </location>
</feature>
<accession>A0AAN9BD95</accession>
<keyword evidence="6 11" id="KW-0472">Membrane</keyword>
<dbReference type="AlphaFoldDB" id="A0AAN9BD95"/>
<dbReference type="InterPro" id="IPR017452">
    <property type="entry name" value="GPCR_Rhodpsn_7TM"/>
</dbReference>
<feature type="transmembrane region" description="Helical" evidence="11">
    <location>
        <begin position="77"/>
        <end position="99"/>
    </location>
</feature>
<dbReference type="PRINTS" id="PR00237">
    <property type="entry name" value="GPCRRHODOPSN"/>
</dbReference>
<comment type="caution">
    <text evidence="13">The sequence shown here is derived from an EMBL/GenBank/DDBJ whole genome shotgun (WGS) entry which is preliminary data.</text>
</comment>
<dbReference type="PROSITE" id="PS50262">
    <property type="entry name" value="G_PROTEIN_RECEP_F1_2"/>
    <property type="match status" value="1"/>
</dbReference>
<keyword evidence="7 9" id="KW-0675">Receptor</keyword>
<evidence type="ECO:0000256" key="4">
    <source>
        <dbReference type="ARBA" id="ARBA00022989"/>
    </source>
</evidence>
<keyword evidence="5 9" id="KW-0297">G-protein coupled receptor</keyword>
<gene>
    <name evidence="13" type="ORF">V1264_018070</name>
</gene>
<evidence type="ECO:0000256" key="8">
    <source>
        <dbReference type="ARBA" id="ARBA00023224"/>
    </source>
</evidence>
<proteinExistence type="inferred from homology"/>
<dbReference type="Gene3D" id="1.20.1070.10">
    <property type="entry name" value="Rhodopsin 7-helix transmembrane proteins"/>
    <property type="match status" value="1"/>
</dbReference>
<dbReference type="SUPFAM" id="SSF81321">
    <property type="entry name" value="Family A G protein-coupled receptor-like"/>
    <property type="match status" value="1"/>
</dbReference>
<reference evidence="13 14" key="1">
    <citation type="submission" date="2024-02" db="EMBL/GenBank/DDBJ databases">
        <title>Chromosome-scale genome assembly of the rough periwinkle Littorina saxatilis.</title>
        <authorList>
            <person name="De Jode A."/>
            <person name="Faria R."/>
            <person name="Formenti G."/>
            <person name="Sims Y."/>
            <person name="Smith T.P."/>
            <person name="Tracey A."/>
            <person name="Wood J.M.D."/>
            <person name="Zagrodzka Z.B."/>
            <person name="Johannesson K."/>
            <person name="Butlin R.K."/>
            <person name="Leder E.H."/>
        </authorList>
    </citation>
    <scope>NUCLEOTIDE SEQUENCE [LARGE SCALE GENOMIC DNA]</scope>
    <source>
        <strain evidence="13">Snail1</strain>
        <tissue evidence="13">Muscle</tissue>
    </source>
</reference>
<dbReference type="InterPro" id="IPR000611">
    <property type="entry name" value="NPY_rcpt"/>
</dbReference>
<evidence type="ECO:0000313" key="13">
    <source>
        <dbReference type="EMBL" id="KAK7103108.1"/>
    </source>
</evidence>
<evidence type="ECO:0000256" key="5">
    <source>
        <dbReference type="ARBA" id="ARBA00023040"/>
    </source>
</evidence>
<keyword evidence="8 9" id="KW-0807">Transducer</keyword>
<dbReference type="SMART" id="SM01381">
    <property type="entry name" value="7TM_GPCR_Srsx"/>
    <property type="match status" value="1"/>
</dbReference>
<dbReference type="PROSITE" id="PS00237">
    <property type="entry name" value="G_PROTEIN_RECEP_F1_1"/>
    <property type="match status" value="1"/>
</dbReference>
<dbReference type="CDD" id="cd15203">
    <property type="entry name" value="7tmA_NPYR-like"/>
    <property type="match status" value="1"/>
</dbReference>
<evidence type="ECO:0000256" key="3">
    <source>
        <dbReference type="ARBA" id="ARBA00022692"/>
    </source>
</evidence>
<dbReference type="PANTHER" id="PTHR24235">
    <property type="entry name" value="NEUROPEPTIDE Y RECEPTOR"/>
    <property type="match status" value="1"/>
</dbReference>
<evidence type="ECO:0000256" key="7">
    <source>
        <dbReference type="ARBA" id="ARBA00023170"/>
    </source>
</evidence>
<feature type="transmembrane region" description="Helical" evidence="11">
    <location>
        <begin position="139"/>
        <end position="167"/>
    </location>
</feature>
<comment type="similarity">
    <text evidence="2 9">Belongs to the G-protein coupled receptor 1 family.</text>
</comment>